<evidence type="ECO:0000256" key="3">
    <source>
        <dbReference type="ARBA" id="ARBA00022723"/>
    </source>
</evidence>
<sequence>MQPVPAVILAGGLARRMGGGDKVLLPLAGRPLLAHLLALLRPQTPLIALNANGDAARFAGFNLPVLPDPDFPPEVPQRPGPLAGILAAMLWAEAQGADRVLVVAGDTPFLPADLLSRLQAAASADGLAMAADHAPDGLRLHPTTALWPTRLAAPLRAAIIAGQRRVRAFAAEHDAATAVFPALHAAGGTELSPFFNINTPEDLAQATEWLDAGTAARTARRTTA</sequence>
<feature type="binding site" evidence="8">
    <location>
        <position position="68"/>
    </location>
    <ligand>
        <name>GTP</name>
        <dbReference type="ChEBI" id="CHEBI:37565"/>
    </ligand>
</feature>
<dbReference type="EMBL" id="CP025583">
    <property type="protein sequence ID" value="AUM73851.1"/>
    <property type="molecule type" value="Genomic_DNA"/>
</dbReference>
<feature type="domain" description="MobA-like NTP transferase" evidence="9">
    <location>
        <begin position="6"/>
        <end position="174"/>
    </location>
</feature>
<comment type="cofactor">
    <cofactor evidence="8">
        <name>Mg(2+)</name>
        <dbReference type="ChEBI" id="CHEBI:18420"/>
    </cofactor>
</comment>
<evidence type="ECO:0000256" key="5">
    <source>
        <dbReference type="ARBA" id="ARBA00022842"/>
    </source>
</evidence>
<comment type="domain">
    <text evidence="8">The N-terminal domain determines nucleotide recognition and specific binding, while the C-terminal domain determines the specific binding to the target protein.</text>
</comment>
<dbReference type="EC" id="2.7.7.77" evidence="8"/>
<evidence type="ECO:0000313" key="11">
    <source>
        <dbReference type="Proteomes" id="UP000234882"/>
    </source>
</evidence>
<dbReference type="Proteomes" id="UP000234882">
    <property type="component" value="Chromosome"/>
</dbReference>
<evidence type="ECO:0000313" key="10">
    <source>
        <dbReference type="EMBL" id="AUM73851.1"/>
    </source>
</evidence>
<name>A0A2K9MDY2_9RHOB</name>
<keyword evidence="1 8" id="KW-0963">Cytoplasm</keyword>
<evidence type="ECO:0000256" key="2">
    <source>
        <dbReference type="ARBA" id="ARBA00022679"/>
    </source>
</evidence>
<evidence type="ECO:0000256" key="1">
    <source>
        <dbReference type="ARBA" id="ARBA00022490"/>
    </source>
</evidence>
<keyword evidence="10" id="KW-0548">Nucleotidyltransferase</keyword>
<dbReference type="OrthoDB" id="9788394at2"/>
<feature type="binding site" evidence="8">
    <location>
        <position position="22"/>
    </location>
    <ligand>
        <name>GTP</name>
        <dbReference type="ChEBI" id="CHEBI:37565"/>
    </ligand>
</feature>
<protein>
    <recommendedName>
        <fullName evidence="8">Molybdenum cofactor guanylyltransferase</fullName>
        <shortName evidence="8">MoCo guanylyltransferase</shortName>
        <ecNumber evidence="8">2.7.7.77</ecNumber>
    </recommendedName>
    <alternativeName>
        <fullName evidence="8">GTP:molybdopterin guanylyltransferase</fullName>
    </alternativeName>
    <alternativeName>
        <fullName evidence="8">Mo-MPT guanylyltransferase</fullName>
    </alternativeName>
    <alternativeName>
        <fullName evidence="8">Molybdopterin guanylyltransferase</fullName>
    </alternativeName>
    <alternativeName>
        <fullName evidence="8">Molybdopterin-guanine dinucleotide synthase</fullName>
        <shortName evidence="8">MGD synthase</shortName>
    </alternativeName>
</protein>
<comment type="similarity">
    <text evidence="8">Belongs to the MobA family.</text>
</comment>
<keyword evidence="6 8" id="KW-0342">GTP-binding</keyword>
<keyword evidence="2 8" id="KW-0808">Transferase</keyword>
<feature type="binding site" evidence="8">
    <location>
        <position position="106"/>
    </location>
    <ligand>
        <name>Mg(2+)</name>
        <dbReference type="ChEBI" id="CHEBI:18420"/>
    </ligand>
</feature>
<keyword evidence="11" id="KW-1185">Reference proteome</keyword>
<evidence type="ECO:0000256" key="8">
    <source>
        <dbReference type="HAMAP-Rule" id="MF_00316"/>
    </source>
</evidence>
<comment type="catalytic activity">
    <reaction evidence="8">
        <text>Mo-molybdopterin + GTP + H(+) = Mo-molybdopterin guanine dinucleotide + diphosphate</text>
        <dbReference type="Rhea" id="RHEA:34243"/>
        <dbReference type="ChEBI" id="CHEBI:15378"/>
        <dbReference type="ChEBI" id="CHEBI:33019"/>
        <dbReference type="ChEBI" id="CHEBI:37565"/>
        <dbReference type="ChEBI" id="CHEBI:71302"/>
        <dbReference type="ChEBI" id="CHEBI:71310"/>
        <dbReference type="EC" id="2.7.7.77"/>
    </reaction>
</comment>
<dbReference type="AlphaFoldDB" id="A0A2K9MDY2"/>
<dbReference type="GO" id="GO:0005737">
    <property type="term" value="C:cytoplasm"/>
    <property type="evidence" value="ECO:0007669"/>
    <property type="project" value="UniProtKB-SubCell"/>
</dbReference>
<comment type="subunit">
    <text evidence="8">Monomer.</text>
</comment>
<accession>A0A2K9MDY2</accession>
<feature type="binding site" evidence="8">
    <location>
        <position position="106"/>
    </location>
    <ligand>
        <name>GTP</name>
        <dbReference type="ChEBI" id="CHEBI:37565"/>
    </ligand>
</feature>
<keyword evidence="4 8" id="KW-0547">Nucleotide-binding</keyword>
<evidence type="ECO:0000256" key="4">
    <source>
        <dbReference type="ARBA" id="ARBA00022741"/>
    </source>
</evidence>
<evidence type="ECO:0000259" key="9">
    <source>
        <dbReference type="Pfam" id="PF12804"/>
    </source>
</evidence>
<gene>
    <name evidence="8" type="primary">mobA</name>
    <name evidence="10" type="ORF">CYR75_05715</name>
</gene>
<evidence type="ECO:0000256" key="6">
    <source>
        <dbReference type="ARBA" id="ARBA00023134"/>
    </source>
</evidence>
<dbReference type="InterPro" id="IPR025877">
    <property type="entry name" value="MobA-like_NTP_Trfase"/>
</dbReference>
<keyword evidence="3 8" id="KW-0479">Metal-binding</keyword>
<keyword evidence="7 8" id="KW-0501">Molybdenum cofactor biosynthesis</keyword>
<evidence type="ECO:0000256" key="7">
    <source>
        <dbReference type="ARBA" id="ARBA00023150"/>
    </source>
</evidence>
<comment type="function">
    <text evidence="8">Transfers a GMP moiety from GTP to Mo-molybdopterin (Mo-MPT) cofactor (Moco or molybdenum cofactor) to form Mo-molybdopterin guanine dinucleotide (Mo-MGD) cofactor.</text>
</comment>
<feature type="binding site" evidence="8">
    <location>
        <begin position="9"/>
        <end position="11"/>
    </location>
    <ligand>
        <name>GTP</name>
        <dbReference type="ChEBI" id="CHEBI:37565"/>
    </ligand>
</feature>
<dbReference type="SUPFAM" id="SSF53448">
    <property type="entry name" value="Nucleotide-diphospho-sugar transferases"/>
    <property type="match status" value="1"/>
</dbReference>
<dbReference type="Pfam" id="PF12804">
    <property type="entry name" value="NTP_transf_3"/>
    <property type="match status" value="1"/>
</dbReference>
<keyword evidence="5 8" id="KW-0460">Magnesium</keyword>
<dbReference type="PANTHER" id="PTHR19136">
    <property type="entry name" value="MOLYBDENUM COFACTOR GUANYLYLTRANSFERASE"/>
    <property type="match status" value="1"/>
</dbReference>
<organism evidence="10 11">
    <name type="scientific">Paracoccus jeotgali</name>
    <dbReference type="NCBI Taxonomy" id="2065379"/>
    <lineage>
        <taxon>Bacteria</taxon>
        <taxon>Pseudomonadati</taxon>
        <taxon>Pseudomonadota</taxon>
        <taxon>Alphaproteobacteria</taxon>
        <taxon>Rhodobacterales</taxon>
        <taxon>Paracoccaceae</taxon>
        <taxon>Paracoccus</taxon>
    </lineage>
</organism>
<dbReference type="Gene3D" id="3.90.550.10">
    <property type="entry name" value="Spore Coat Polysaccharide Biosynthesis Protein SpsA, Chain A"/>
    <property type="match status" value="1"/>
</dbReference>
<feature type="binding site" evidence="8">
    <location>
        <position position="50"/>
    </location>
    <ligand>
        <name>GTP</name>
        <dbReference type="ChEBI" id="CHEBI:37565"/>
    </ligand>
</feature>
<reference evidence="11" key="1">
    <citation type="submission" date="2017-12" db="EMBL/GenBank/DDBJ databases">
        <title>Genomic analysis of Paracoccus sp. CBA4604.</title>
        <authorList>
            <person name="Roh S.W."/>
            <person name="Kim J.Y."/>
            <person name="Kim J.S."/>
        </authorList>
    </citation>
    <scope>NUCLEOTIDE SEQUENCE [LARGE SCALE GENOMIC DNA]</scope>
    <source>
        <strain evidence="11">CBA4604</strain>
    </source>
</reference>
<dbReference type="CDD" id="cd02503">
    <property type="entry name" value="MobA"/>
    <property type="match status" value="1"/>
</dbReference>
<dbReference type="NCBIfam" id="TIGR02665">
    <property type="entry name" value="molyb_mobA"/>
    <property type="match status" value="1"/>
</dbReference>
<dbReference type="GO" id="GO:0005525">
    <property type="term" value="F:GTP binding"/>
    <property type="evidence" value="ECO:0007669"/>
    <property type="project" value="UniProtKB-UniRule"/>
</dbReference>
<dbReference type="HAMAP" id="MF_00316">
    <property type="entry name" value="MobA"/>
    <property type="match status" value="1"/>
</dbReference>
<dbReference type="PANTHER" id="PTHR19136:SF81">
    <property type="entry name" value="MOLYBDENUM COFACTOR GUANYLYLTRANSFERASE"/>
    <property type="match status" value="1"/>
</dbReference>
<dbReference type="GO" id="GO:0046872">
    <property type="term" value="F:metal ion binding"/>
    <property type="evidence" value="ECO:0007669"/>
    <property type="project" value="UniProtKB-KW"/>
</dbReference>
<dbReference type="GO" id="GO:1902758">
    <property type="term" value="P:bis(molybdopterin guanine dinucleotide)molybdenum biosynthetic process"/>
    <property type="evidence" value="ECO:0007669"/>
    <property type="project" value="TreeGrafter"/>
</dbReference>
<dbReference type="GO" id="GO:0061603">
    <property type="term" value="F:molybdenum cofactor guanylyltransferase activity"/>
    <property type="evidence" value="ECO:0007669"/>
    <property type="project" value="UniProtKB-EC"/>
</dbReference>
<dbReference type="InterPro" id="IPR029044">
    <property type="entry name" value="Nucleotide-diphossugar_trans"/>
</dbReference>
<proteinExistence type="inferred from homology"/>
<dbReference type="KEGG" id="paru:CYR75_05715"/>
<dbReference type="InterPro" id="IPR013482">
    <property type="entry name" value="Molybde_CF_guanTrfase"/>
</dbReference>
<dbReference type="RefSeq" id="WP_101499203.1">
    <property type="nucleotide sequence ID" value="NZ_CP025583.1"/>
</dbReference>
<comment type="subcellular location">
    <subcellularLocation>
        <location evidence="8">Cytoplasm</location>
    </subcellularLocation>
</comment>